<dbReference type="Gene3D" id="3.80.10.10">
    <property type="entry name" value="Ribonuclease Inhibitor"/>
    <property type="match status" value="1"/>
</dbReference>
<sequence length="238" mass="26754">MKNLTSCDLVCEAYSKGELEAERVTCTKLQDFTLASWPCYRDAIPQFFSRLLLPSLSSFKAKCSMGSIMPNPEDSFRSIRHAINVSQSPLTTLEFENGPIAEEDLLSILRTTPTLEFLKLVDVGPHAITDQTLNELTVRPNKDFITPRLSSLHLISEVEFTSRKFVAMVESRQNGLLGVDHLKSVIIGWVTDEDDLNENEASNVDILSALDTYRSEGLEFILMTEKRTAQDSEDETED</sequence>
<gene>
    <name evidence="1" type="ORF">ARMSODRAFT_565957</name>
</gene>
<organism evidence="1 2">
    <name type="scientific">Armillaria solidipes</name>
    <dbReference type="NCBI Taxonomy" id="1076256"/>
    <lineage>
        <taxon>Eukaryota</taxon>
        <taxon>Fungi</taxon>
        <taxon>Dikarya</taxon>
        <taxon>Basidiomycota</taxon>
        <taxon>Agaricomycotina</taxon>
        <taxon>Agaricomycetes</taxon>
        <taxon>Agaricomycetidae</taxon>
        <taxon>Agaricales</taxon>
        <taxon>Marasmiineae</taxon>
        <taxon>Physalacriaceae</taxon>
        <taxon>Armillaria</taxon>
    </lineage>
</organism>
<evidence type="ECO:0000313" key="1">
    <source>
        <dbReference type="EMBL" id="PBK73961.1"/>
    </source>
</evidence>
<reference evidence="2" key="1">
    <citation type="journal article" date="2017" name="Nat. Ecol. Evol.">
        <title>Genome expansion and lineage-specific genetic innovations in the forest pathogenic fungi Armillaria.</title>
        <authorList>
            <person name="Sipos G."/>
            <person name="Prasanna A.N."/>
            <person name="Walter M.C."/>
            <person name="O'Connor E."/>
            <person name="Balint B."/>
            <person name="Krizsan K."/>
            <person name="Kiss B."/>
            <person name="Hess J."/>
            <person name="Varga T."/>
            <person name="Slot J."/>
            <person name="Riley R."/>
            <person name="Boka B."/>
            <person name="Rigling D."/>
            <person name="Barry K."/>
            <person name="Lee J."/>
            <person name="Mihaltcheva S."/>
            <person name="LaButti K."/>
            <person name="Lipzen A."/>
            <person name="Waldron R."/>
            <person name="Moloney N.M."/>
            <person name="Sperisen C."/>
            <person name="Kredics L."/>
            <person name="Vagvoelgyi C."/>
            <person name="Patrignani A."/>
            <person name="Fitzpatrick D."/>
            <person name="Nagy I."/>
            <person name="Doyle S."/>
            <person name="Anderson J.B."/>
            <person name="Grigoriev I.V."/>
            <person name="Gueldener U."/>
            <person name="Muensterkoetter M."/>
            <person name="Nagy L.G."/>
        </authorList>
    </citation>
    <scope>NUCLEOTIDE SEQUENCE [LARGE SCALE GENOMIC DNA]</scope>
    <source>
        <strain evidence="2">28-4</strain>
    </source>
</reference>
<dbReference type="EMBL" id="KZ293419">
    <property type="protein sequence ID" value="PBK73961.1"/>
    <property type="molecule type" value="Genomic_DNA"/>
</dbReference>
<dbReference type="STRING" id="1076256.A0A2H3BSU8"/>
<keyword evidence="2" id="KW-1185">Reference proteome</keyword>
<dbReference type="AlphaFoldDB" id="A0A2H3BSU8"/>
<evidence type="ECO:0000313" key="2">
    <source>
        <dbReference type="Proteomes" id="UP000218334"/>
    </source>
</evidence>
<evidence type="ECO:0008006" key="3">
    <source>
        <dbReference type="Google" id="ProtNLM"/>
    </source>
</evidence>
<accession>A0A2H3BSU8</accession>
<name>A0A2H3BSU8_9AGAR</name>
<dbReference type="InterPro" id="IPR032675">
    <property type="entry name" value="LRR_dom_sf"/>
</dbReference>
<protein>
    <recommendedName>
        <fullName evidence="3">F-box domain-containing protein</fullName>
    </recommendedName>
</protein>
<dbReference type="Proteomes" id="UP000218334">
    <property type="component" value="Unassembled WGS sequence"/>
</dbReference>
<proteinExistence type="predicted"/>